<dbReference type="InterPro" id="IPR056823">
    <property type="entry name" value="TEN-like_YD-shell"/>
</dbReference>
<dbReference type="Pfam" id="PF25023">
    <property type="entry name" value="TEN_YD-shell"/>
    <property type="match status" value="1"/>
</dbReference>
<evidence type="ECO:0000313" key="5">
    <source>
        <dbReference type="Proteomes" id="UP001156940"/>
    </source>
</evidence>
<dbReference type="RefSeq" id="WP_280575975.1">
    <property type="nucleotide sequence ID" value="NZ_JARXRM010000045.1"/>
</dbReference>
<dbReference type="PROSITE" id="PS50853">
    <property type="entry name" value="FN3"/>
    <property type="match status" value="3"/>
</dbReference>
<dbReference type="Pfam" id="PF05593">
    <property type="entry name" value="RHS_repeat"/>
    <property type="match status" value="1"/>
</dbReference>
<dbReference type="Gene3D" id="2.180.10.10">
    <property type="entry name" value="RHS repeat-associated core"/>
    <property type="match status" value="3"/>
</dbReference>
<keyword evidence="5" id="KW-1185">Reference proteome</keyword>
<comment type="caution">
    <text evidence="4">The sequence shown here is derived from an EMBL/GenBank/DDBJ whole genome shotgun (WGS) entry which is preliminary data.</text>
</comment>
<keyword evidence="1" id="KW-0677">Repeat</keyword>
<gene>
    <name evidence="4" type="ORF">QFW77_16875</name>
</gene>
<reference evidence="4 5" key="1">
    <citation type="submission" date="2023-04" db="EMBL/GenBank/DDBJ databases">
        <title>Luteimonas endophyticus RD2P54.</title>
        <authorList>
            <person name="Sun J.-Q."/>
        </authorList>
    </citation>
    <scope>NUCLEOTIDE SEQUENCE [LARGE SCALE GENOMIC DNA]</scope>
    <source>
        <strain evidence="4 5">RD2P54</strain>
    </source>
</reference>
<organism evidence="4 5">
    <name type="scientific">Luteimonas endophytica</name>
    <dbReference type="NCBI Taxonomy" id="3042023"/>
    <lineage>
        <taxon>Bacteria</taxon>
        <taxon>Pseudomonadati</taxon>
        <taxon>Pseudomonadota</taxon>
        <taxon>Gammaproteobacteria</taxon>
        <taxon>Lysobacterales</taxon>
        <taxon>Lysobacteraceae</taxon>
        <taxon>Luteimonas</taxon>
    </lineage>
</organism>
<dbReference type="EMBL" id="JARXRM010000045">
    <property type="protein sequence ID" value="MDH5824647.1"/>
    <property type="molecule type" value="Genomic_DNA"/>
</dbReference>
<dbReference type="InterPro" id="IPR013783">
    <property type="entry name" value="Ig-like_fold"/>
</dbReference>
<sequence>MIRPLAILAIVALCGLAMIPARGLAQEQSLLPYQEYDKRIRAAEQVGALDSSLFGEQINMFDQQTSFGQTDIDLPGNNSLRVELRRSFSVRPKHMYASNPRPYGGAGDWDIDVPHISGTFDGAYGWNIGTSGERPRCSSNFGPRTNSPFRIADIWSGNSVHIPGRGTNEILAYPDAAHYPPDGKTHLWTTRELDSFGCTPMASGYPGEGFVMRTREGVEYTFDVGTTRLAGSMGRSGTASRRTRVQVFLLASRVEDRFGNWVTYSYNGDGHPTRIEASDGRRIDLTYSHGQLSTAAAHGRQWSYHYSGDRLSGVTLPDQSQWGFAYQGSLEINYGTWDVPMGPTCASPPVDAGQFGLAIMHPSGAVGTFQFAHGRRYRSGIAQSTCVVDTPQSDGQPATYYMAVPRHYDGFHLTSKTVSGTGISPALQWTYTDDGQNYPYGSTALSKTVTVTQPDGSESREHYGVRYDLNEGRLLGSQIVTDTGSVLESQQFVYVSEAEAGSQPFPDLYGFMYGGSGPATNRIRPLRTRIISRQGTDFTWHVNSFDVFGRPVNVSKSSTVANSPSKSEVIAYHDNLAKWVLGQQARLTVNGVVASETSYHSTYALPTGFKQFGKTVQTLTYSADGTVATVKDGNDNTTTLSSWKRGIPQAIRYPATPEATAGATQSAVVNDHGWITQVTDEVGFVTDYEYDLMGRLSRIKYPASDSVSWNPTTFTFTKAGSGAYSIPAGHWQHVAATGNGRKVTYLDALWRPVLVHEYDTANFSGTQRFSRQSFDHAGRTTFASYPSASGTPTTGTWTEYDALGRPISITQDSEFGALTTITEYLSGFQTRVTSPKNEQTHYRYLAWDQPTTDFIERIIQPEGAYTYFGRDDFGKPTYITRRNANGSVSLTRRYVYRPDYQTLCKIIEPEAGVTVQDHDGAGNLLWTASGLDLTSTANCSYGSVPASAKVWRTYDGRNRIQSLTFPDSLGDTTYGYTRDGKLDQVSVSNGTGASVTTAYSYNKRRLPVGEAVAVGSHQWGIGYGYNANGHLSTHTLPGGLTVNYAPNALGQPTQAGSYATGVSYFPNGAIKQFAYGNGITHTLGQNARGLPERSRDAYGSTAFHDDSMDYDLHGNVAAISDGLPGNRGDRTMEYDGLDRLTETVSPMFGTASYAYDVLDNLKAVRLSAGTKARDHTYVYDANHRLNLVTNTSGGATVATLGYDARGNLASRNGQTYQFDQGNRLRDVPGVESYRYDGHGRRVQATRNGASIYSVYGQDGVLRHQRDERTGKTTEYVYLGGSLVAQLDDPIPLATPTLTVPGYSSTGSYTVGWTPSALATKYQLEEQASGGSWSNIHNAAGTSKAVSSKPAGSYGYRIRACHASACGSWSEVATVTVQLAPISAPTLMVPPKGLNGSYTISWNAIAAADRYKLQERQGGGGWVALPEVTGTSKAFSGKVAGNWSYQVAACNDAGCGSYSPQGTVQSIMKPASAPTLTVPATNLTGSYAISWTSVETSTRYELQERLNSGSWSAIHEAASRSISVTGRTTGTWGYQVRACNEAGCGAYSPVKTTAVTRPPTSAPTLIVPQGTSTSGNYTISWTSVSPVTKYQLEERLGSGSWSRIHEAAAASKAVSGRATGSWSYRVQGCNAAGCGSWSSVKAVAVTRPPAAPAITKSIKVQTYVGSMTKIQCEVAWTATATAQTYELRAYNGVVQYSGPLTNVRGAYNTATYCANSHVVRACNSAGCSSWSTPPYPQGLIEVGDPGGPGVPLGEQDVQGEGA</sequence>
<dbReference type="SMART" id="SM00060">
    <property type="entry name" value="FN3"/>
    <property type="match status" value="4"/>
</dbReference>
<dbReference type="InterPro" id="IPR036116">
    <property type="entry name" value="FN3_sf"/>
</dbReference>
<dbReference type="InterPro" id="IPR031325">
    <property type="entry name" value="RHS_repeat"/>
</dbReference>
<evidence type="ECO:0000256" key="2">
    <source>
        <dbReference type="SAM" id="MobiDB-lite"/>
    </source>
</evidence>
<dbReference type="InterPro" id="IPR003961">
    <property type="entry name" value="FN3_dom"/>
</dbReference>
<dbReference type="Gene3D" id="2.60.40.10">
    <property type="entry name" value="Immunoglobulins"/>
    <property type="match status" value="3"/>
</dbReference>
<protein>
    <submittedName>
        <fullName evidence="4">RHS repeat protein</fullName>
    </submittedName>
</protein>
<dbReference type="SUPFAM" id="SSF49265">
    <property type="entry name" value="Fibronectin type III"/>
    <property type="match status" value="2"/>
</dbReference>
<dbReference type="Proteomes" id="UP001156940">
    <property type="component" value="Unassembled WGS sequence"/>
</dbReference>
<evidence type="ECO:0000313" key="4">
    <source>
        <dbReference type="EMBL" id="MDH5824647.1"/>
    </source>
</evidence>
<accession>A0ABT6JDD1</accession>
<feature type="domain" description="Fibronectin type-III" evidence="3">
    <location>
        <begin position="1469"/>
        <end position="1558"/>
    </location>
</feature>
<evidence type="ECO:0000259" key="3">
    <source>
        <dbReference type="PROSITE" id="PS50853"/>
    </source>
</evidence>
<feature type="region of interest" description="Disordered" evidence="2">
    <location>
        <begin position="1742"/>
        <end position="1761"/>
    </location>
</feature>
<feature type="domain" description="Fibronectin type-III" evidence="3">
    <location>
        <begin position="1291"/>
        <end position="1379"/>
    </location>
</feature>
<evidence type="ECO:0000256" key="1">
    <source>
        <dbReference type="ARBA" id="ARBA00022737"/>
    </source>
</evidence>
<feature type="domain" description="Fibronectin type-III" evidence="3">
    <location>
        <begin position="1561"/>
        <end position="1648"/>
    </location>
</feature>
<name>A0ABT6JDD1_9GAMM</name>
<proteinExistence type="predicted"/>